<evidence type="ECO:0000256" key="7">
    <source>
        <dbReference type="ARBA" id="ARBA00023173"/>
    </source>
</evidence>
<keyword evidence="7" id="KW-0869">Chloride channel</keyword>
<evidence type="ECO:0000313" key="13">
    <source>
        <dbReference type="Proteomes" id="UP000234331"/>
    </source>
</evidence>
<dbReference type="PANTHER" id="PTHR43427">
    <property type="entry name" value="CHLORIDE CHANNEL PROTEIN CLC-E"/>
    <property type="match status" value="1"/>
</dbReference>
<reference evidence="12 13" key="1">
    <citation type="submission" date="2017-06" db="EMBL/GenBank/DDBJ databases">
        <authorList>
            <person name="Kim H.J."/>
            <person name="Triplett B.A."/>
        </authorList>
    </citation>
    <scope>NUCLEOTIDE SEQUENCE [LARGE SCALE GENOMIC DNA]</scope>
    <source>
        <strain evidence="12">FRACA_ARgP5</strain>
    </source>
</reference>
<organism evidence="12 13">
    <name type="scientific">Frankia canadensis</name>
    <dbReference type="NCBI Taxonomy" id="1836972"/>
    <lineage>
        <taxon>Bacteria</taxon>
        <taxon>Bacillati</taxon>
        <taxon>Actinomycetota</taxon>
        <taxon>Actinomycetes</taxon>
        <taxon>Frankiales</taxon>
        <taxon>Frankiaceae</taxon>
        <taxon>Frankia</taxon>
    </lineage>
</organism>
<sequence length="179" mass="18571">MCGRVESRPNHDKCRNSDVTASEKIRGHGMPEAIEANLAGGSRVAPRVAVLKPVSAAISIGTGGPFGAEGPIIMTGGAVGSIVAQTLRLTADERKTLLVAGAAGGMVATFNAPLASILLAVELLLLEWHPRSLIPVATAVVTARHPDRENADLAAVAGFRHVRSSMLWASGQWRRAIGG</sequence>
<evidence type="ECO:0000256" key="10">
    <source>
        <dbReference type="SAM" id="MobiDB-lite"/>
    </source>
</evidence>
<dbReference type="SUPFAM" id="SSF81340">
    <property type="entry name" value="Clc chloride channel"/>
    <property type="match status" value="1"/>
</dbReference>
<dbReference type="GO" id="GO:0005254">
    <property type="term" value="F:chloride channel activity"/>
    <property type="evidence" value="ECO:0007669"/>
    <property type="project" value="UniProtKB-KW"/>
</dbReference>
<keyword evidence="4 11" id="KW-1133">Transmembrane helix</keyword>
<dbReference type="AlphaFoldDB" id="A0A2I2KJF0"/>
<accession>A0A2I2KJF0</accession>
<dbReference type="CDD" id="cd00400">
    <property type="entry name" value="Voltage_gated_ClC"/>
    <property type="match status" value="1"/>
</dbReference>
<evidence type="ECO:0000256" key="1">
    <source>
        <dbReference type="ARBA" id="ARBA00004141"/>
    </source>
</evidence>
<dbReference type="Proteomes" id="UP000234331">
    <property type="component" value="Unassembled WGS sequence"/>
</dbReference>
<keyword evidence="8" id="KW-0868">Chloride</keyword>
<protein>
    <submittedName>
        <fullName evidence="12">Uncharacterized protein</fullName>
    </submittedName>
</protein>
<evidence type="ECO:0000256" key="9">
    <source>
        <dbReference type="ARBA" id="ARBA00023303"/>
    </source>
</evidence>
<keyword evidence="3 11" id="KW-0812">Transmembrane</keyword>
<evidence type="ECO:0000256" key="6">
    <source>
        <dbReference type="ARBA" id="ARBA00023136"/>
    </source>
</evidence>
<gene>
    <name evidence="12" type="ORF">FRACA_1110013</name>
</gene>
<evidence type="ECO:0000256" key="8">
    <source>
        <dbReference type="ARBA" id="ARBA00023214"/>
    </source>
</evidence>
<evidence type="ECO:0000256" key="5">
    <source>
        <dbReference type="ARBA" id="ARBA00023065"/>
    </source>
</evidence>
<evidence type="ECO:0000256" key="2">
    <source>
        <dbReference type="ARBA" id="ARBA00022448"/>
    </source>
</evidence>
<feature type="transmembrane region" description="Helical" evidence="11">
    <location>
        <begin position="97"/>
        <end position="121"/>
    </location>
</feature>
<evidence type="ECO:0000256" key="3">
    <source>
        <dbReference type="ARBA" id="ARBA00022692"/>
    </source>
</evidence>
<keyword evidence="9" id="KW-0407">Ion channel</keyword>
<dbReference type="Gene3D" id="1.10.3080.10">
    <property type="entry name" value="Clc chloride channel"/>
    <property type="match status" value="1"/>
</dbReference>
<dbReference type="EMBL" id="FZMO01000015">
    <property type="protein sequence ID" value="SNQ45776.1"/>
    <property type="molecule type" value="Genomic_DNA"/>
</dbReference>
<dbReference type="GO" id="GO:0034707">
    <property type="term" value="C:chloride channel complex"/>
    <property type="evidence" value="ECO:0007669"/>
    <property type="project" value="UniProtKB-KW"/>
</dbReference>
<proteinExistence type="predicted"/>
<keyword evidence="2" id="KW-0813">Transport</keyword>
<dbReference type="InterPro" id="IPR001807">
    <property type="entry name" value="ClC"/>
</dbReference>
<name>A0A2I2KJF0_9ACTN</name>
<dbReference type="PANTHER" id="PTHR43427:SF6">
    <property type="entry name" value="CHLORIDE CHANNEL PROTEIN CLC-E"/>
    <property type="match status" value="1"/>
</dbReference>
<keyword evidence="6 11" id="KW-0472">Membrane</keyword>
<keyword evidence="5" id="KW-0406">Ion transport</keyword>
<dbReference type="Pfam" id="PF00654">
    <property type="entry name" value="Voltage_CLC"/>
    <property type="match status" value="1"/>
</dbReference>
<evidence type="ECO:0000256" key="11">
    <source>
        <dbReference type="SAM" id="Phobius"/>
    </source>
</evidence>
<dbReference type="InterPro" id="IPR014743">
    <property type="entry name" value="Cl-channel_core"/>
</dbReference>
<evidence type="ECO:0000313" key="12">
    <source>
        <dbReference type="EMBL" id="SNQ45776.1"/>
    </source>
</evidence>
<feature type="region of interest" description="Disordered" evidence="10">
    <location>
        <begin position="1"/>
        <end position="21"/>
    </location>
</feature>
<comment type="subcellular location">
    <subcellularLocation>
        <location evidence="1">Membrane</location>
        <topology evidence="1">Multi-pass membrane protein</topology>
    </subcellularLocation>
</comment>
<evidence type="ECO:0000256" key="4">
    <source>
        <dbReference type="ARBA" id="ARBA00022989"/>
    </source>
</evidence>
<dbReference type="PRINTS" id="PR00762">
    <property type="entry name" value="CLCHANNEL"/>
</dbReference>
<keyword evidence="13" id="KW-1185">Reference proteome</keyword>
<dbReference type="InterPro" id="IPR050368">
    <property type="entry name" value="ClC-type_chloride_channel"/>
</dbReference>